<accession>A0A3E4UEJ4</accession>
<dbReference type="Proteomes" id="UP000261257">
    <property type="component" value="Unassembled WGS sequence"/>
</dbReference>
<dbReference type="AlphaFoldDB" id="A0A3E4UEJ4"/>
<organism evidence="3 4">
    <name type="scientific">Hungatella hathewayi</name>
    <dbReference type="NCBI Taxonomy" id="154046"/>
    <lineage>
        <taxon>Bacteria</taxon>
        <taxon>Bacillati</taxon>
        <taxon>Bacillota</taxon>
        <taxon>Clostridia</taxon>
        <taxon>Lachnospirales</taxon>
        <taxon>Lachnospiraceae</taxon>
        <taxon>Hungatella</taxon>
    </lineage>
</organism>
<comment type="caution">
    <text evidence="3">The sequence shown here is derived from an EMBL/GenBank/DDBJ whole genome shotgun (WGS) entry which is preliminary data.</text>
</comment>
<gene>
    <name evidence="3" type="ORF">DXC39_04650</name>
</gene>
<evidence type="ECO:0000259" key="1">
    <source>
        <dbReference type="Pfam" id="PF08348"/>
    </source>
</evidence>
<reference evidence="3 4" key="1">
    <citation type="submission" date="2018-08" db="EMBL/GenBank/DDBJ databases">
        <title>A genome reference for cultivated species of the human gut microbiota.</title>
        <authorList>
            <person name="Zou Y."/>
            <person name="Xue W."/>
            <person name="Luo G."/>
        </authorList>
    </citation>
    <scope>NUCLEOTIDE SEQUENCE [LARGE SCALE GENOMIC DNA]</scope>
    <source>
        <strain evidence="3 4">TF05-11AC</strain>
    </source>
</reference>
<dbReference type="EMBL" id="QSSQ01000002">
    <property type="protein sequence ID" value="RGM07771.1"/>
    <property type="molecule type" value="Genomic_DNA"/>
</dbReference>
<dbReference type="PANTHER" id="PTHR35568">
    <property type="entry name" value="TRANSCRIPTIONAL REGULATOR DAUR"/>
    <property type="match status" value="1"/>
</dbReference>
<feature type="domain" description="Transcriptional regulator DauR-like HTH" evidence="2">
    <location>
        <begin position="170"/>
        <end position="220"/>
    </location>
</feature>
<dbReference type="PANTHER" id="PTHR35568:SF1">
    <property type="entry name" value="TRANSCRIPTIONAL REGULATOR DAUR"/>
    <property type="match status" value="1"/>
</dbReference>
<dbReference type="Pfam" id="PF08348">
    <property type="entry name" value="PAS_6"/>
    <property type="match status" value="1"/>
</dbReference>
<dbReference type="InterPro" id="IPR013559">
    <property type="entry name" value="YheO"/>
</dbReference>
<feature type="domain" description="YheO-like" evidence="1">
    <location>
        <begin position="11"/>
        <end position="121"/>
    </location>
</feature>
<evidence type="ECO:0000313" key="3">
    <source>
        <dbReference type="EMBL" id="RGM07771.1"/>
    </source>
</evidence>
<dbReference type="Pfam" id="PF13309">
    <property type="entry name" value="HTH_22"/>
    <property type="match status" value="1"/>
</dbReference>
<name>A0A3E4UEJ4_9FIRM</name>
<sequence length="228" mass="25472">MRKGIMELDILDYYKKLVDFLGEVLGKNAEVVLRDCRKPDHDIIAIANGHVSGRTIGAPITDFTLSILANEEWKERDYVVNYEGKAAPDKRLRSSTYFIREEGKLVGQLCVNIDMTPYEQVMDSIRQLSGMELMSDGGKSGIICSGPVENFSEDVMGDMMKKAVITVVGSSEAKVRERLTQNEKIEIIGELNRAGLFQLKGAVGAVAEYLYCSEASVYRYQSKIQRKA</sequence>
<protein>
    <submittedName>
        <fullName evidence="3">Transcriptional regulator</fullName>
    </submittedName>
</protein>
<dbReference type="InterPro" id="IPR039446">
    <property type="entry name" value="DauR-like"/>
</dbReference>
<proteinExistence type="predicted"/>
<dbReference type="InterPro" id="IPR039445">
    <property type="entry name" value="DauR-like_HTH"/>
</dbReference>
<evidence type="ECO:0000313" key="4">
    <source>
        <dbReference type="Proteomes" id="UP000261257"/>
    </source>
</evidence>
<evidence type="ECO:0000259" key="2">
    <source>
        <dbReference type="Pfam" id="PF13309"/>
    </source>
</evidence>